<dbReference type="SUPFAM" id="SSF49503">
    <property type="entry name" value="Cupredoxins"/>
    <property type="match status" value="1"/>
</dbReference>
<organism evidence="4 5">
    <name type="scientific">Cladosporium halotolerans</name>
    <dbReference type="NCBI Taxonomy" id="1052096"/>
    <lineage>
        <taxon>Eukaryota</taxon>
        <taxon>Fungi</taxon>
        <taxon>Dikarya</taxon>
        <taxon>Ascomycota</taxon>
        <taxon>Pezizomycotina</taxon>
        <taxon>Dothideomycetes</taxon>
        <taxon>Dothideomycetidae</taxon>
        <taxon>Cladosporiales</taxon>
        <taxon>Cladosporiaceae</taxon>
        <taxon>Cladosporium</taxon>
    </lineage>
</organism>
<dbReference type="InterPro" id="IPR052953">
    <property type="entry name" value="Ser-rich/MCO-related"/>
</dbReference>
<feature type="signal peptide" evidence="3">
    <location>
        <begin position="1"/>
        <end position="22"/>
    </location>
</feature>
<feature type="compositionally biased region" description="Low complexity" evidence="1">
    <location>
        <begin position="201"/>
        <end position="226"/>
    </location>
</feature>
<comment type="caution">
    <text evidence="4">The sequence shown here is derived from an EMBL/GenBank/DDBJ whole genome shotgun (WGS) entry which is preliminary data.</text>
</comment>
<feature type="transmembrane region" description="Helical" evidence="2">
    <location>
        <begin position="241"/>
        <end position="261"/>
    </location>
</feature>
<gene>
    <name evidence="4" type="ORF">WHR41_00027</name>
</gene>
<protein>
    <recommendedName>
        <fullName evidence="6">Extracellular serine-rich protein</fullName>
    </recommendedName>
</protein>
<dbReference type="AlphaFoldDB" id="A0AB34L233"/>
<dbReference type="PANTHER" id="PTHR34883:SF8">
    <property type="entry name" value="EXTRACELLULAR SERINE-RICH PROTEIN (AFU_ORTHOLOGUE AFUA_6G00670)"/>
    <property type="match status" value="1"/>
</dbReference>
<keyword evidence="2" id="KW-0472">Membrane</keyword>
<proteinExistence type="predicted"/>
<accession>A0AB34L233</accession>
<dbReference type="InterPro" id="IPR008972">
    <property type="entry name" value="Cupredoxin"/>
</dbReference>
<evidence type="ECO:0000313" key="5">
    <source>
        <dbReference type="Proteomes" id="UP000803884"/>
    </source>
</evidence>
<evidence type="ECO:0000256" key="3">
    <source>
        <dbReference type="SAM" id="SignalP"/>
    </source>
</evidence>
<dbReference type="Gene3D" id="2.60.40.420">
    <property type="entry name" value="Cupredoxins - blue copper proteins"/>
    <property type="match status" value="1"/>
</dbReference>
<evidence type="ECO:0000313" key="4">
    <source>
        <dbReference type="EMBL" id="KAL1591293.1"/>
    </source>
</evidence>
<keyword evidence="5" id="KW-1185">Reference proteome</keyword>
<dbReference type="Proteomes" id="UP000803884">
    <property type="component" value="Unassembled WGS sequence"/>
</dbReference>
<evidence type="ECO:0000256" key="1">
    <source>
        <dbReference type="SAM" id="MobiDB-lite"/>
    </source>
</evidence>
<evidence type="ECO:0000256" key="2">
    <source>
        <dbReference type="SAM" id="Phobius"/>
    </source>
</evidence>
<evidence type="ECO:0008006" key="6">
    <source>
        <dbReference type="Google" id="ProtNLM"/>
    </source>
</evidence>
<reference evidence="4 5" key="1">
    <citation type="journal article" date="2020" name="Microbiol. Resour. Announc.">
        <title>Draft Genome Sequence of a Cladosporium Species Isolated from the Mesophotic Ascidian Didemnum maculosum.</title>
        <authorList>
            <person name="Gioti A."/>
            <person name="Siaperas R."/>
            <person name="Nikolaivits E."/>
            <person name="Le Goff G."/>
            <person name="Ouazzani J."/>
            <person name="Kotoulas G."/>
            <person name="Topakas E."/>
        </authorList>
    </citation>
    <scope>NUCLEOTIDE SEQUENCE [LARGE SCALE GENOMIC DNA]</scope>
    <source>
        <strain evidence="4 5">TM138-S3</strain>
    </source>
</reference>
<sequence>MVPLRSTWLLALFSALSPVILGDDVKGATGAINGTTPTAPEGEITVHFISVSEELHLFTPNSINALPGDVVSFRFWPGNHSVIRAEYGYPCIPYEDLEGHSGQGFYSEVQSPNATDVELGTLPVWNLTINDTSPTFFYCGAPGSCVQWGMIGAINADAEHAIATQIKVAREANYVLTPGQPLPTDAYTSMEHLAQSATTVTVTNSAPTTSASTTSVAASSATATSDDGGDSGSGSSGLSTGAIVGIVIGGVALLALAGGLFW</sequence>
<feature type="region of interest" description="Disordered" evidence="1">
    <location>
        <begin position="201"/>
        <end position="234"/>
    </location>
</feature>
<keyword evidence="2" id="KW-1133">Transmembrane helix</keyword>
<dbReference type="EMBL" id="JAAQHG020000001">
    <property type="protein sequence ID" value="KAL1591293.1"/>
    <property type="molecule type" value="Genomic_DNA"/>
</dbReference>
<dbReference type="PANTHER" id="PTHR34883">
    <property type="entry name" value="SERINE-RICH PROTEIN, PUTATIVE-RELATED-RELATED"/>
    <property type="match status" value="1"/>
</dbReference>
<dbReference type="RefSeq" id="XP_069234398.1">
    <property type="nucleotide sequence ID" value="XM_069368633.1"/>
</dbReference>
<dbReference type="GeneID" id="96001471"/>
<keyword evidence="2" id="KW-0812">Transmembrane</keyword>
<keyword evidence="3" id="KW-0732">Signal</keyword>
<feature type="chain" id="PRO_5044321545" description="Extracellular serine-rich protein" evidence="3">
    <location>
        <begin position="23"/>
        <end position="262"/>
    </location>
</feature>
<name>A0AB34L233_9PEZI</name>